<evidence type="ECO:0000313" key="3">
    <source>
        <dbReference type="EnsemblMetazoa" id="HelroP170125"/>
    </source>
</evidence>
<accession>T1F2P1</accession>
<dbReference type="CTD" id="20203090"/>
<dbReference type="EnsemblMetazoa" id="HelroT170125">
    <property type="protein sequence ID" value="HelroP170125"/>
    <property type="gene ID" value="HelroG170125"/>
</dbReference>
<dbReference type="EMBL" id="AMQM01003477">
    <property type="status" value="NOT_ANNOTATED_CDS"/>
    <property type="molecule type" value="Genomic_DNA"/>
</dbReference>
<evidence type="ECO:0000259" key="1">
    <source>
        <dbReference type="Pfam" id="PF08719"/>
    </source>
</evidence>
<gene>
    <name evidence="3" type="primary">20203090</name>
    <name evidence="2" type="ORF">HELRODRAFT_170125</name>
</gene>
<dbReference type="EMBL" id="KB096183">
    <property type="protein sequence ID" value="ESO07579.1"/>
    <property type="molecule type" value="Genomic_DNA"/>
</dbReference>
<dbReference type="CDD" id="cd15457">
    <property type="entry name" value="NADAR"/>
    <property type="match status" value="1"/>
</dbReference>
<dbReference type="OrthoDB" id="206452at2759"/>
<dbReference type="Gene3D" id="1.10.357.40">
    <property type="entry name" value="YbiA-like"/>
    <property type="match status" value="1"/>
</dbReference>
<dbReference type="GeneID" id="20203090"/>
<evidence type="ECO:0000313" key="4">
    <source>
        <dbReference type="Proteomes" id="UP000015101"/>
    </source>
</evidence>
<reference evidence="3" key="3">
    <citation type="submission" date="2015-06" db="UniProtKB">
        <authorList>
            <consortium name="EnsemblMetazoa"/>
        </authorList>
    </citation>
    <scope>IDENTIFICATION</scope>
</reference>
<dbReference type="Proteomes" id="UP000015101">
    <property type="component" value="Unassembled WGS sequence"/>
</dbReference>
<reference evidence="2 4" key="2">
    <citation type="journal article" date="2013" name="Nature">
        <title>Insights into bilaterian evolution from three spiralian genomes.</title>
        <authorList>
            <person name="Simakov O."/>
            <person name="Marletaz F."/>
            <person name="Cho S.J."/>
            <person name="Edsinger-Gonzales E."/>
            <person name="Havlak P."/>
            <person name="Hellsten U."/>
            <person name="Kuo D.H."/>
            <person name="Larsson T."/>
            <person name="Lv J."/>
            <person name="Arendt D."/>
            <person name="Savage R."/>
            <person name="Osoegawa K."/>
            <person name="de Jong P."/>
            <person name="Grimwood J."/>
            <person name="Chapman J.A."/>
            <person name="Shapiro H."/>
            <person name="Aerts A."/>
            <person name="Otillar R.P."/>
            <person name="Terry A.Y."/>
            <person name="Boore J.L."/>
            <person name="Grigoriev I.V."/>
            <person name="Lindberg D.R."/>
            <person name="Seaver E.C."/>
            <person name="Weisblat D.A."/>
            <person name="Putnam N.H."/>
            <person name="Rokhsar D.S."/>
        </authorList>
    </citation>
    <scope>NUCLEOTIDE SEQUENCE</scope>
</reference>
<dbReference type="AlphaFoldDB" id="T1F2P1"/>
<sequence length="159" mass="18659">MSSKVLCFPCDEFSYDVTKEGYPFTIDNKRFWGYRQYLYYFKTTNNHDLREKIYNAKNLADLHKLDSLLSYNAKTDDEMVLEYVIMAQFRQNEKIRSELLKTGTATLGYLHGKNLFLGIGFRELQNPQARSEANWKGKNFLGKILMKASICFSIFPTFK</sequence>
<dbReference type="RefSeq" id="XP_009014190.1">
    <property type="nucleotide sequence ID" value="XM_009015942.1"/>
</dbReference>
<feature type="domain" description="NADAR" evidence="1">
    <location>
        <begin position="15"/>
        <end position="147"/>
    </location>
</feature>
<dbReference type="KEGG" id="hro:HELRODRAFT_170125"/>
<dbReference type="InParanoid" id="T1F2P1"/>
<evidence type="ECO:0000313" key="2">
    <source>
        <dbReference type="EMBL" id="ESO07579.1"/>
    </source>
</evidence>
<proteinExistence type="predicted"/>
<dbReference type="SUPFAM" id="SSF143990">
    <property type="entry name" value="YbiA-like"/>
    <property type="match status" value="1"/>
</dbReference>
<dbReference type="InterPro" id="IPR012816">
    <property type="entry name" value="NADAR"/>
</dbReference>
<dbReference type="HOGENOM" id="CLU_1662683_0_0_1"/>
<protein>
    <recommendedName>
        <fullName evidence="1">NADAR domain-containing protein</fullName>
    </recommendedName>
</protein>
<name>T1F2P1_HELRO</name>
<reference evidence="4" key="1">
    <citation type="submission" date="2012-12" db="EMBL/GenBank/DDBJ databases">
        <authorList>
            <person name="Hellsten U."/>
            <person name="Grimwood J."/>
            <person name="Chapman J.A."/>
            <person name="Shapiro H."/>
            <person name="Aerts A."/>
            <person name="Otillar R.P."/>
            <person name="Terry A.Y."/>
            <person name="Boore J.L."/>
            <person name="Simakov O."/>
            <person name="Marletaz F."/>
            <person name="Cho S.-J."/>
            <person name="Edsinger-Gonzales E."/>
            <person name="Havlak P."/>
            <person name="Kuo D.-H."/>
            <person name="Larsson T."/>
            <person name="Lv J."/>
            <person name="Arendt D."/>
            <person name="Savage R."/>
            <person name="Osoegawa K."/>
            <person name="de Jong P."/>
            <person name="Lindberg D.R."/>
            <person name="Seaver E.C."/>
            <person name="Weisblat D.A."/>
            <person name="Putnam N.H."/>
            <person name="Grigoriev I.V."/>
            <person name="Rokhsar D.S."/>
        </authorList>
    </citation>
    <scope>NUCLEOTIDE SEQUENCE</scope>
</reference>
<organism evidence="3 4">
    <name type="scientific">Helobdella robusta</name>
    <name type="common">Californian leech</name>
    <dbReference type="NCBI Taxonomy" id="6412"/>
    <lineage>
        <taxon>Eukaryota</taxon>
        <taxon>Metazoa</taxon>
        <taxon>Spiralia</taxon>
        <taxon>Lophotrochozoa</taxon>
        <taxon>Annelida</taxon>
        <taxon>Clitellata</taxon>
        <taxon>Hirudinea</taxon>
        <taxon>Rhynchobdellida</taxon>
        <taxon>Glossiphoniidae</taxon>
        <taxon>Helobdella</taxon>
    </lineage>
</organism>
<keyword evidence="4" id="KW-1185">Reference proteome</keyword>
<dbReference type="Pfam" id="PF08719">
    <property type="entry name" value="NADAR"/>
    <property type="match status" value="1"/>
</dbReference>
<dbReference type="InterPro" id="IPR037238">
    <property type="entry name" value="YbiA-like_sf"/>
</dbReference>